<dbReference type="InterPro" id="IPR019153">
    <property type="entry name" value="DDRGK_dom-contain"/>
</dbReference>
<dbReference type="Pfam" id="PF09756">
    <property type="entry name" value="DDRGK"/>
    <property type="match status" value="1"/>
</dbReference>
<evidence type="ECO:0000256" key="1">
    <source>
        <dbReference type="SAM" id="MobiDB-lite"/>
    </source>
</evidence>
<proteinExistence type="predicted"/>
<dbReference type="SMART" id="SM01128">
    <property type="entry name" value="DDRGK"/>
    <property type="match status" value="1"/>
</dbReference>
<dbReference type="RefSeq" id="XP_036354961.1">
    <property type="nucleotide sequence ID" value="XM_036499068.1"/>
</dbReference>
<dbReference type="Proteomes" id="UP000515154">
    <property type="component" value="Unplaced"/>
</dbReference>
<evidence type="ECO:0000313" key="3">
    <source>
        <dbReference type="RefSeq" id="XP_036354961.1"/>
    </source>
</evidence>
<dbReference type="AlphaFoldDB" id="A0A7E6EH93"/>
<organism evidence="2 3">
    <name type="scientific">Octopus sinensis</name>
    <name type="common">East Asian common octopus</name>
    <dbReference type="NCBI Taxonomy" id="2607531"/>
    <lineage>
        <taxon>Eukaryota</taxon>
        <taxon>Metazoa</taxon>
        <taxon>Spiralia</taxon>
        <taxon>Lophotrochozoa</taxon>
        <taxon>Mollusca</taxon>
        <taxon>Cephalopoda</taxon>
        <taxon>Coleoidea</taxon>
        <taxon>Octopodiformes</taxon>
        <taxon>Octopoda</taxon>
        <taxon>Incirrata</taxon>
        <taxon>Octopodidae</taxon>
        <taxon>Octopus</taxon>
    </lineage>
</organism>
<gene>
    <name evidence="3" type="primary">LOC118761288</name>
</gene>
<name>A0A7E6EH93_9MOLL</name>
<feature type="region of interest" description="Disordered" evidence="1">
    <location>
        <begin position="1"/>
        <end position="65"/>
    </location>
</feature>
<sequence>MFDVGDHPLNNPSKKIGTKKQRRIEQKRQLKAQRRAQIEAREKKLECNARPPDPSSESDSNESVGGEIVENQEEELFNCFKHVISVEEEGFELEKSANERVLELLEGKSVADLSVIAGELGLDLRRVNIAVESLLGEGLVSGVVNEAGMFVRVSSEMLERIAAFIKDKGIVKITDLIDDFEIF</sequence>
<accession>A0A7E6EH93</accession>
<protein>
    <submittedName>
        <fullName evidence="3">DDRGK domain-containing protein 1-like</fullName>
    </submittedName>
</protein>
<evidence type="ECO:0000313" key="2">
    <source>
        <dbReference type="Proteomes" id="UP000515154"/>
    </source>
</evidence>
<reference evidence="3" key="1">
    <citation type="submission" date="2025-08" db="UniProtKB">
        <authorList>
            <consortium name="RefSeq"/>
        </authorList>
    </citation>
    <scope>IDENTIFICATION</scope>
</reference>
<keyword evidence="2" id="KW-1185">Reference proteome</keyword>
<dbReference type="KEGG" id="osn:118761288"/>
<feature type="compositionally biased region" description="Basic and acidic residues" evidence="1">
    <location>
        <begin position="36"/>
        <end position="47"/>
    </location>
</feature>